<dbReference type="OrthoDB" id="72325at2759"/>
<feature type="compositionally biased region" description="Low complexity" evidence="2">
    <location>
        <begin position="222"/>
        <end position="234"/>
    </location>
</feature>
<dbReference type="GO" id="GO:0005634">
    <property type="term" value="C:nucleus"/>
    <property type="evidence" value="ECO:0007669"/>
    <property type="project" value="TreeGrafter"/>
</dbReference>
<dbReference type="PANTHER" id="PTHR12651:SF1">
    <property type="entry name" value="26S PROTEASOME NON-ATPASE REGULATORY SUBUNIT 9"/>
    <property type="match status" value="1"/>
</dbReference>
<dbReference type="PANTHER" id="PTHR12651">
    <property type="entry name" value="26S PROTEASOME NON-ATPASE REGULATORY SUBUNIT 9"/>
    <property type="match status" value="1"/>
</dbReference>
<dbReference type="InterPro" id="IPR035269">
    <property type="entry name" value="PSMD9"/>
</dbReference>
<evidence type="ECO:0000313" key="5">
    <source>
        <dbReference type="Proteomes" id="UP000237000"/>
    </source>
</evidence>
<dbReference type="AlphaFoldDB" id="A0A2P5FNK8"/>
<dbReference type="SUPFAM" id="SSF50156">
    <property type="entry name" value="PDZ domain-like"/>
    <property type="match status" value="1"/>
</dbReference>
<protein>
    <submittedName>
        <fullName evidence="4">PDZ domain containing protein</fullName>
    </submittedName>
</protein>
<dbReference type="FunCoup" id="A0A2P5FNK8">
    <property type="interactions" value="3144"/>
</dbReference>
<reference evidence="5" key="1">
    <citation type="submission" date="2016-06" db="EMBL/GenBank/DDBJ databases">
        <title>Parallel loss of symbiosis genes in relatives of nitrogen-fixing non-legume Parasponia.</title>
        <authorList>
            <person name="Van Velzen R."/>
            <person name="Holmer R."/>
            <person name="Bu F."/>
            <person name="Rutten L."/>
            <person name="Van Zeijl A."/>
            <person name="Liu W."/>
            <person name="Santuari L."/>
            <person name="Cao Q."/>
            <person name="Sharma T."/>
            <person name="Shen D."/>
            <person name="Roswanjaya Y."/>
            <person name="Wardhani T."/>
            <person name="Kalhor M.S."/>
            <person name="Jansen J."/>
            <person name="Van den Hoogen J."/>
            <person name="Gungor B."/>
            <person name="Hartog M."/>
            <person name="Hontelez J."/>
            <person name="Verver J."/>
            <person name="Yang W.-C."/>
            <person name="Schijlen E."/>
            <person name="Repin R."/>
            <person name="Schilthuizen M."/>
            <person name="Schranz E."/>
            <person name="Heidstra R."/>
            <person name="Miyata K."/>
            <person name="Fedorova E."/>
            <person name="Kohlen W."/>
            <person name="Bisseling T."/>
            <person name="Smit S."/>
            <person name="Geurts R."/>
        </authorList>
    </citation>
    <scope>NUCLEOTIDE SEQUENCE [LARGE SCALE GENOMIC DNA]</scope>
    <source>
        <strain evidence="5">cv. RG33-2</strain>
    </source>
</reference>
<dbReference type="GO" id="GO:0070682">
    <property type="term" value="P:proteasome regulatory particle assembly"/>
    <property type="evidence" value="ECO:0007669"/>
    <property type="project" value="InterPro"/>
</dbReference>
<dbReference type="Pfam" id="PF18265">
    <property type="entry name" value="Nas2_N"/>
    <property type="match status" value="1"/>
</dbReference>
<feature type="region of interest" description="Disordered" evidence="2">
    <location>
        <begin position="191"/>
        <end position="234"/>
    </location>
</feature>
<keyword evidence="1" id="KW-0143">Chaperone</keyword>
<name>A0A2P5FNK8_TREOI</name>
<organism evidence="4 5">
    <name type="scientific">Trema orientale</name>
    <name type="common">Charcoal tree</name>
    <name type="synonym">Celtis orientalis</name>
    <dbReference type="NCBI Taxonomy" id="63057"/>
    <lineage>
        <taxon>Eukaryota</taxon>
        <taxon>Viridiplantae</taxon>
        <taxon>Streptophyta</taxon>
        <taxon>Embryophyta</taxon>
        <taxon>Tracheophyta</taxon>
        <taxon>Spermatophyta</taxon>
        <taxon>Magnoliopsida</taxon>
        <taxon>eudicotyledons</taxon>
        <taxon>Gunneridae</taxon>
        <taxon>Pentapetalae</taxon>
        <taxon>rosids</taxon>
        <taxon>fabids</taxon>
        <taxon>Rosales</taxon>
        <taxon>Cannabaceae</taxon>
        <taxon>Trema</taxon>
    </lineage>
</organism>
<evidence type="ECO:0000313" key="4">
    <source>
        <dbReference type="EMBL" id="PON99392.1"/>
    </source>
</evidence>
<feature type="domain" description="Nas2 N-terminal" evidence="3">
    <location>
        <begin position="116"/>
        <end position="192"/>
    </location>
</feature>
<dbReference type="Proteomes" id="UP000237000">
    <property type="component" value="Unassembled WGS sequence"/>
</dbReference>
<proteinExistence type="predicted"/>
<evidence type="ECO:0000256" key="2">
    <source>
        <dbReference type="SAM" id="MobiDB-lite"/>
    </source>
</evidence>
<dbReference type="InterPro" id="IPR040815">
    <property type="entry name" value="Nas2_N"/>
</dbReference>
<dbReference type="InterPro" id="IPR036034">
    <property type="entry name" value="PDZ_sf"/>
</dbReference>
<feature type="compositionally biased region" description="Polar residues" evidence="2">
    <location>
        <begin position="212"/>
        <end position="221"/>
    </location>
</feature>
<dbReference type="InParanoid" id="A0A2P5FNK8"/>
<dbReference type="Gene3D" id="6.10.140.1710">
    <property type="match status" value="1"/>
</dbReference>
<dbReference type="GO" id="GO:0005737">
    <property type="term" value="C:cytoplasm"/>
    <property type="evidence" value="ECO:0007669"/>
    <property type="project" value="TreeGrafter"/>
</dbReference>
<keyword evidence="5" id="KW-1185">Reference proteome</keyword>
<accession>A0A2P5FNK8</accession>
<dbReference type="FunFam" id="2.30.42.10:FF:000107">
    <property type="entry name" value="26S proteasome non-ATPase regulatory subunit 9"/>
    <property type="match status" value="1"/>
</dbReference>
<dbReference type="Gene3D" id="2.30.42.10">
    <property type="match status" value="1"/>
</dbReference>
<dbReference type="EMBL" id="JXTC01000019">
    <property type="protein sequence ID" value="PON99392.1"/>
    <property type="molecule type" value="Genomic_DNA"/>
</dbReference>
<comment type="caution">
    <text evidence="4">The sequence shown here is derived from an EMBL/GenBank/DDBJ whole genome shotgun (WGS) entry which is preliminary data.</text>
</comment>
<evidence type="ECO:0000259" key="3">
    <source>
        <dbReference type="Pfam" id="PF18265"/>
    </source>
</evidence>
<evidence type="ECO:0000256" key="1">
    <source>
        <dbReference type="ARBA" id="ARBA00023186"/>
    </source>
</evidence>
<sequence length="361" mass="40320">MVFMKICLRKRVLMCFSLEKYTSTWPTNNRHSPFTRPMKLMDQRPIFIGPITQFRGKRAKRLRRKDDASTVSRFLFLTLSQLSQSQFQPEEEKEEEELGVWATMVGTNLKAETMGLMEKRTSIEAEMNLIIDRLCQPGGPGLSGNLLDSEGFPRSDVDIPVVRAERLRLSELRNDHKEITEKINRNIEVMHSARLAPRTSSPKEPGLDVGSDNRTSLTPNDVASASSNNVRSGSSNVMDVDMIASIPFAMVDEIADASPAAEDGLQLGDQIVKFGNVEGGDNLLQRLVSEAQSNEGSAIPVVLMRHGAIINITVTPRTWQGRGLLGNRDIRHFLSLPPQLGIHKRIFSHYLELVVIAVIAY</sequence>
<gene>
    <name evidence="4" type="ORF">TorRG33x02_049350</name>
</gene>
<dbReference type="STRING" id="63057.A0A2P5FNK8"/>